<dbReference type="RefSeq" id="WP_346759485.1">
    <property type="nucleotide sequence ID" value="NZ_JAUJEB010000004.1"/>
</dbReference>
<sequence length="413" mass="46915">MEHLKDWEILKDQLINKDENEVLSQFFNFAFHHNLSIALWRHPHHTEKHLILDLSGAINYVKADLEELDDGFILSPFSDEGEGRNIFIHNHLYYNTEKKALKTSPYLNSEDNNHLKLEKLLANLGATFNQPNGKKTAFHTLKNSPVSVDGKSHYLGMVQKAIEAIKAGKFNKVVPARQQKVTLKAGFDLIETFEKSCQLYPNALVSVVSVPGIGTWLGATPEELISFDRSKIFRTVALAGTQKINDESDLMEVAWRQKEIEEQAMVSRYIINCFKKIRLREFEEKGPRTARAGELAHLKTDFLVDTVATNFPQLATVMLKLLHPTSAVCGMPKEPARQFLLDNENFDRSFFSGFLGPVNMFEETHLFVNIRCMQLFATEAILYAGAGVTAISDVEKEWEETNLKQQTMLKVLS</sequence>
<dbReference type="Pfam" id="PF00425">
    <property type="entry name" value="Chorismate_bind"/>
    <property type="match status" value="1"/>
</dbReference>
<dbReference type="InterPro" id="IPR005801">
    <property type="entry name" value="ADC_synthase"/>
</dbReference>
<dbReference type="Gene3D" id="3.60.120.10">
    <property type="entry name" value="Anthranilate synthase"/>
    <property type="match status" value="1"/>
</dbReference>
<organism evidence="2 3">
    <name type="scientific">Agaribacillus aureus</name>
    <dbReference type="NCBI Taxonomy" id="3051825"/>
    <lineage>
        <taxon>Bacteria</taxon>
        <taxon>Pseudomonadati</taxon>
        <taxon>Bacteroidota</taxon>
        <taxon>Cytophagia</taxon>
        <taxon>Cytophagales</taxon>
        <taxon>Splendidivirgaceae</taxon>
        <taxon>Agaribacillus</taxon>
    </lineage>
</organism>
<accession>A0ABT8L8R6</accession>
<feature type="domain" description="Chorismate-utilising enzyme C-terminal" evidence="1">
    <location>
        <begin position="151"/>
        <end position="404"/>
    </location>
</feature>
<comment type="caution">
    <text evidence="2">The sequence shown here is derived from an EMBL/GenBank/DDBJ whole genome shotgun (WGS) entry which is preliminary data.</text>
</comment>
<name>A0ABT8L8R6_9BACT</name>
<keyword evidence="3" id="KW-1185">Reference proteome</keyword>
<protein>
    <submittedName>
        <fullName evidence="2">Chorismate-binding protein</fullName>
    </submittedName>
</protein>
<reference evidence="2" key="1">
    <citation type="submission" date="2023-06" db="EMBL/GenBank/DDBJ databases">
        <title>Genomic of Agaribacillus aureum.</title>
        <authorList>
            <person name="Wang G."/>
        </authorList>
    </citation>
    <scope>NUCLEOTIDE SEQUENCE</scope>
    <source>
        <strain evidence="2">BMA12</strain>
    </source>
</reference>
<evidence type="ECO:0000259" key="1">
    <source>
        <dbReference type="Pfam" id="PF00425"/>
    </source>
</evidence>
<dbReference type="EMBL" id="JAUJEB010000004">
    <property type="protein sequence ID" value="MDN5214150.1"/>
    <property type="molecule type" value="Genomic_DNA"/>
</dbReference>
<evidence type="ECO:0000313" key="3">
    <source>
        <dbReference type="Proteomes" id="UP001172083"/>
    </source>
</evidence>
<dbReference type="SUPFAM" id="SSF56322">
    <property type="entry name" value="ADC synthase"/>
    <property type="match status" value="1"/>
</dbReference>
<gene>
    <name evidence="2" type="ORF">QQ020_18885</name>
</gene>
<dbReference type="InterPro" id="IPR015890">
    <property type="entry name" value="Chorismate_C"/>
</dbReference>
<proteinExistence type="predicted"/>
<evidence type="ECO:0000313" key="2">
    <source>
        <dbReference type="EMBL" id="MDN5214150.1"/>
    </source>
</evidence>
<dbReference type="Proteomes" id="UP001172083">
    <property type="component" value="Unassembled WGS sequence"/>
</dbReference>
<dbReference type="PANTHER" id="PTHR42839:SF2">
    <property type="entry name" value="ISOCHORISMATE SYNTHASE ENTC"/>
    <property type="match status" value="1"/>
</dbReference>
<dbReference type="PANTHER" id="PTHR42839">
    <property type="entry name" value="ISOCHORISMATE SYNTHASE ENTC"/>
    <property type="match status" value="1"/>
</dbReference>